<evidence type="ECO:0000313" key="2">
    <source>
        <dbReference type="Proteomes" id="UP000887578"/>
    </source>
</evidence>
<keyword evidence="2" id="KW-1185">Reference proteome</keyword>
<protein>
    <submittedName>
        <fullName evidence="3">Uncharacterized protein</fullName>
    </submittedName>
</protein>
<feature type="compositionally biased region" description="Polar residues" evidence="1">
    <location>
        <begin position="810"/>
        <end position="819"/>
    </location>
</feature>
<sequence length="1160" mass="130955">MPSSFYGSTNFNHPFAGSRGKELYEEIGKDYIALQFYWDDYGTSNPLQTSTASLYKMTGCYFRILNLPLALQSTYQHIFLAFLAYAKDLDENLQHSLSQTVILQLQNLERTGITLTVDGREHHFFVVLFNVVADNLGLHQIFGYKRYFARGKVCRMCLIPYEQLKVVTTVPPHMLRTTVSYNAILRSGDPERISQAGLREDSALNQLLYFNVQDNPSVDMMHDLRHLRHLAALVLNELPNYDRVYQAIRTFPFHGKDAFNIPRPAQRHQLKDELKGMTASAMLTFIRFLPLILRDVQIPRANTSWELLLKMEEILDILLGYNFTEEILRDLQQKIQVYLQSYIRRGGKMTSKPHNMLHYAAIIRMYGPLRYLWSMRYEGKHQMFKQYCNVNRCYKTLPMTLAWKHQIFACAVYRKMGSGNYISFAIEEMYNRNFKRNDIVVFAQEDGIPQFGQILQKEANGTYKICKLQTIHFARNLHCYKVAQTGQSVICRAPDFLLFDELMPRAQVKLTVKAADGRRWETEWFFTFSSAHTFAEVAEEGCRRLGISNTFMFNVYEMEPFSAFRDPPRKLYMDEIVKDGDDESTSSTASAPESSFHASTRSTSSTASVPESSSHALTQPASSTASAPVSSLHASTQPTSSHPSVGYDVRASLQPSYQPPSANDATSRPPNDRTGATTISRRMVLAQHYTDHQDTVDLAYASYVYDPPLFLGNTNILQFFGDRAVAKAAVYILKSSRTAGQRLYNAAVHMVEKTAKEMLHQEYPTFVVEKAVLENFAANLNTLTSTNLFYNLTLSNGQGFADRYLRTQRRQNPTNATPSRRSRGTPPNVNIEPLSAAASAETDLPTLHRIHAASSNVFLHWMARLKTDPAYVSGIVSHVLSKSMLDNIQSSAMAAQPTTAALPADPNQKEFRAGALLALVIAKSIRSRKVDYGRLVLDFTHTSNFHDAILQKNEMGITAPVIVALGTHPENTFYICVDDDILRVRGQFGDALQSLMEIANLFNLAYDKQTIGITYFLEAMMGMNHQLTSGRQQLLNVLLPRTRNHHPTAASTSNDPSNDSPDMAFSQSSNLDPSTSSSTPQYDEEFFLQMFEEPPHESSTPIRKRPAQSHRVDGKRRCRAPITASALHSAVQQTVPQESSSDTPTSSQLHDRDPSPSIFD</sequence>
<feature type="region of interest" description="Disordered" evidence="1">
    <location>
        <begin position="808"/>
        <end position="830"/>
    </location>
</feature>
<reference evidence="3" key="1">
    <citation type="submission" date="2022-11" db="UniProtKB">
        <authorList>
            <consortium name="WormBaseParasite"/>
        </authorList>
    </citation>
    <scope>IDENTIFICATION</scope>
</reference>
<name>A0A914PAA7_9BILA</name>
<dbReference type="Proteomes" id="UP000887578">
    <property type="component" value="Unplaced"/>
</dbReference>
<accession>A0A914PAA7</accession>
<dbReference type="AlphaFoldDB" id="A0A914PAA7"/>
<evidence type="ECO:0000313" key="3">
    <source>
        <dbReference type="WBParaSite" id="PDA_v2.g15014.t1"/>
    </source>
</evidence>
<organism evidence="2 3">
    <name type="scientific">Panagrolaimus davidi</name>
    <dbReference type="NCBI Taxonomy" id="227884"/>
    <lineage>
        <taxon>Eukaryota</taxon>
        <taxon>Metazoa</taxon>
        <taxon>Ecdysozoa</taxon>
        <taxon>Nematoda</taxon>
        <taxon>Chromadorea</taxon>
        <taxon>Rhabditida</taxon>
        <taxon>Tylenchina</taxon>
        <taxon>Panagrolaimomorpha</taxon>
        <taxon>Panagrolaimoidea</taxon>
        <taxon>Panagrolaimidae</taxon>
        <taxon>Panagrolaimus</taxon>
    </lineage>
</organism>
<dbReference type="WBParaSite" id="PDA_v2.g15014.t1">
    <property type="protein sequence ID" value="PDA_v2.g15014.t1"/>
    <property type="gene ID" value="PDA_v2.g15014"/>
</dbReference>
<evidence type="ECO:0000256" key="1">
    <source>
        <dbReference type="SAM" id="MobiDB-lite"/>
    </source>
</evidence>
<feature type="region of interest" description="Disordered" evidence="1">
    <location>
        <begin position="1094"/>
        <end position="1160"/>
    </location>
</feature>
<feature type="compositionally biased region" description="Polar residues" evidence="1">
    <location>
        <begin position="1130"/>
        <end position="1148"/>
    </location>
</feature>
<feature type="compositionally biased region" description="Low complexity" evidence="1">
    <location>
        <begin position="1053"/>
        <end position="1078"/>
    </location>
</feature>
<proteinExistence type="predicted"/>
<feature type="region of interest" description="Disordered" evidence="1">
    <location>
        <begin position="580"/>
        <end position="675"/>
    </location>
</feature>
<feature type="compositionally biased region" description="Basic residues" evidence="1">
    <location>
        <begin position="1102"/>
        <end position="1119"/>
    </location>
</feature>
<feature type="compositionally biased region" description="Polar residues" evidence="1">
    <location>
        <begin position="653"/>
        <end position="675"/>
    </location>
</feature>
<feature type="region of interest" description="Disordered" evidence="1">
    <location>
        <begin position="1044"/>
        <end position="1080"/>
    </location>
</feature>
<feature type="compositionally biased region" description="Polar residues" evidence="1">
    <location>
        <begin position="633"/>
        <end position="643"/>
    </location>
</feature>
<feature type="compositionally biased region" description="Low complexity" evidence="1">
    <location>
        <begin position="585"/>
        <end position="632"/>
    </location>
</feature>